<dbReference type="GeneID" id="101408880"/>
<protein>
    <submittedName>
        <fullName evidence="16">Oncostatin-M-specific receptor subunit beta isoform X1</fullName>
    </submittedName>
</protein>
<dbReference type="InterPro" id="IPR040817">
    <property type="entry name" value="LIFR_D2"/>
</dbReference>
<evidence type="ECO:0000256" key="3">
    <source>
        <dbReference type="ARBA" id="ARBA00022692"/>
    </source>
</evidence>
<comment type="similarity">
    <text evidence="2">Belongs to the type I cytokine receptor family. Type 2 subfamily.</text>
</comment>
<name>A0ABM0HA61_CERSS</name>
<evidence type="ECO:0000256" key="9">
    <source>
        <dbReference type="ARBA" id="ARBA00023170"/>
    </source>
</evidence>
<dbReference type="PROSITE" id="PS50853">
    <property type="entry name" value="FN3"/>
    <property type="match status" value="3"/>
</dbReference>
<evidence type="ECO:0000256" key="1">
    <source>
        <dbReference type="ARBA" id="ARBA00004479"/>
    </source>
</evidence>
<keyword evidence="8" id="KW-1015">Disulfide bond</keyword>
<dbReference type="Pfam" id="PF17971">
    <property type="entry name" value="LIFR_D2"/>
    <property type="match status" value="1"/>
</dbReference>
<dbReference type="SMART" id="SM00060">
    <property type="entry name" value="FN3"/>
    <property type="match status" value="4"/>
</dbReference>
<dbReference type="CDD" id="cd00063">
    <property type="entry name" value="FN3"/>
    <property type="match status" value="4"/>
</dbReference>
<comment type="subcellular location">
    <subcellularLocation>
        <location evidence="1">Membrane</location>
        <topology evidence="1">Single-pass type I membrane protein</topology>
    </subcellularLocation>
</comment>
<keyword evidence="10" id="KW-0325">Glycoprotein</keyword>
<dbReference type="SUPFAM" id="SSF49265">
    <property type="entry name" value="Fibronectin type III"/>
    <property type="match status" value="3"/>
</dbReference>
<dbReference type="InterPro" id="IPR003961">
    <property type="entry name" value="FN3_dom"/>
</dbReference>
<accession>A0ABM0HA61</accession>
<evidence type="ECO:0000256" key="8">
    <source>
        <dbReference type="ARBA" id="ARBA00023157"/>
    </source>
</evidence>
<evidence type="ECO:0000256" key="2">
    <source>
        <dbReference type="ARBA" id="ARBA00008921"/>
    </source>
</evidence>
<dbReference type="InterPro" id="IPR003529">
    <property type="entry name" value="Hematopoietin_rcpt_Gp130_CS"/>
</dbReference>
<evidence type="ECO:0000256" key="4">
    <source>
        <dbReference type="ARBA" id="ARBA00022729"/>
    </source>
</evidence>
<dbReference type="InterPro" id="IPR013783">
    <property type="entry name" value="Ig-like_fold"/>
</dbReference>
<reference evidence="16" key="1">
    <citation type="submission" date="2025-08" db="UniProtKB">
        <authorList>
            <consortium name="RefSeq"/>
        </authorList>
    </citation>
    <scope>IDENTIFICATION</scope>
</reference>
<evidence type="ECO:0000256" key="10">
    <source>
        <dbReference type="ARBA" id="ARBA00023180"/>
    </source>
</evidence>
<feature type="signal peptide" evidence="13">
    <location>
        <begin position="1"/>
        <end position="25"/>
    </location>
</feature>
<proteinExistence type="inferred from homology"/>
<evidence type="ECO:0000256" key="7">
    <source>
        <dbReference type="ARBA" id="ARBA00023136"/>
    </source>
</evidence>
<keyword evidence="6 12" id="KW-1133">Transmembrane helix</keyword>
<dbReference type="PANTHER" id="PTHR48423">
    <property type="entry name" value="INTERLEUKIN-27 RECEPTOR SUBUNIT ALPHA"/>
    <property type="match status" value="1"/>
</dbReference>
<feature type="domain" description="Fibronectin type-III" evidence="14">
    <location>
        <begin position="620"/>
        <end position="731"/>
    </location>
</feature>
<dbReference type="Pfam" id="PF00041">
    <property type="entry name" value="fn3"/>
    <property type="match status" value="2"/>
</dbReference>
<keyword evidence="4 13" id="KW-0732">Signal</keyword>
<dbReference type="RefSeq" id="XP_004422814.2">
    <property type="nucleotide sequence ID" value="XM_004422757.2"/>
</dbReference>
<dbReference type="PANTHER" id="PTHR48423:SF1">
    <property type="entry name" value="INTERLEUKIN-27 RECEPTOR SUBUNIT ALPHA"/>
    <property type="match status" value="1"/>
</dbReference>
<evidence type="ECO:0000256" key="12">
    <source>
        <dbReference type="SAM" id="Phobius"/>
    </source>
</evidence>
<feature type="chain" id="PRO_5045076978" evidence="13">
    <location>
        <begin position="26"/>
        <end position="974"/>
    </location>
</feature>
<keyword evidence="7 12" id="KW-0472">Membrane</keyword>
<gene>
    <name evidence="16" type="primary">LOC101408880</name>
</gene>
<evidence type="ECO:0000256" key="13">
    <source>
        <dbReference type="SAM" id="SignalP"/>
    </source>
</evidence>
<evidence type="ECO:0000313" key="15">
    <source>
        <dbReference type="Proteomes" id="UP000694910"/>
    </source>
</evidence>
<dbReference type="PROSITE" id="PS01353">
    <property type="entry name" value="HEMATOPO_REC_L_F2"/>
    <property type="match status" value="1"/>
</dbReference>
<keyword evidence="5" id="KW-0677">Repeat</keyword>
<sequence>MAVFAVFQTTFLLALLSWRTYQSEALSEPLPLTPESLKVSINSTQQCLHLQWSVHSLAYHQELKMVFQIEISRFNTSNVIWVENYSTTVKWKQVLHWNWESELPLECATHFVRIRSMVDNARIPEPRSWSSWSSWEEVDERNSLGHGALFVFPKDKLVEEGSSVTICSISRSYQNNVSCLLEGVQMRGEQLDPNVSAFHLNNVPFIRETGTNIFCTTGRGDGTGTVLFVSKVLEEPRDFSCETPDFKTLHCTWDPGSDTGLPKRQPSQSYTLFESFSGKKILCEHKNWCNWQVAQDSQEMYNFTLTTENYLRKRGVNILFNLTHRVRPMTPFNVVFKNISDTNATMTWQVHSIGNYSTLFCQIELHGEGKVIQQHNVSIKVNGNYLLSELEPDTQYMAQVRCGDANHFWKWSEWIGKNFSTLEAAPSEAPDVWRNVKSEPGYQTVTLFWKPLSKSHANEKILFYNVVIENLDEPSKLQLHSIPAPANGTKLTLDQCSYQIHVTANNSVGTSPASVIVVSGDTGNKVEEERVNVTEDGFSMSWKPQPGDVTGYVVEWCDHPRDLPCDLQWEKLGPNTTSTVISSDAFIPGVRYNFRIYGISTKRIAYLLEQKTGYSQELAPSDNPQVVMSNLTSHSFTLSWKDYSTESQPGFIRGYHVYLKSKEGECHPGFEKAILPDDSVSCKYKIYNPEQKTFVVENLQPESFYEFFVTPYTSVGEGPLDAFTKVTTPDEHSHLLIRIILPTVFCVLLIMIICYLNSQWMKEKCYPDIPDPYKSSVLSLIKSKENPRLTIMSVKDCIPDAIEVINKPEGSKIQFLGSRNSLTDTEITQPAYLYLLPTEKNSSGPGPCICFENFTYNQAASNSGCCGHVPVPPEAPSQLGLLTSPENLLKVLENNYMNSLGEIPAGETTLNYVSQLVLPLSRDKDSLQTDPPVPALCSEYKMQMAIPLGLASPPPNEKSSVSSVTLLDQGEPHH</sequence>
<dbReference type="InterPro" id="IPR048497">
    <property type="entry name" value="LIF-R-like_Ig-like"/>
</dbReference>
<evidence type="ECO:0000259" key="14">
    <source>
        <dbReference type="PROSITE" id="PS50853"/>
    </source>
</evidence>
<evidence type="ECO:0000256" key="5">
    <source>
        <dbReference type="ARBA" id="ARBA00022737"/>
    </source>
</evidence>
<evidence type="ECO:0000256" key="6">
    <source>
        <dbReference type="ARBA" id="ARBA00022989"/>
    </source>
</evidence>
<dbReference type="Gene3D" id="2.60.40.10">
    <property type="entry name" value="Immunoglobulins"/>
    <property type="match status" value="7"/>
</dbReference>
<evidence type="ECO:0000256" key="11">
    <source>
        <dbReference type="SAM" id="MobiDB-lite"/>
    </source>
</evidence>
<evidence type="ECO:0000313" key="16">
    <source>
        <dbReference type="RefSeq" id="XP_004422814.2"/>
    </source>
</evidence>
<feature type="domain" description="Fibronectin type-III" evidence="14">
    <location>
        <begin position="429"/>
        <end position="525"/>
    </location>
</feature>
<feature type="domain" description="Fibronectin type-III" evidence="14">
    <location>
        <begin position="330"/>
        <end position="424"/>
    </location>
</feature>
<feature type="compositionally biased region" description="Polar residues" evidence="11">
    <location>
        <begin position="957"/>
        <end position="966"/>
    </location>
</feature>
<dbReference type="InterPro" id="IPR036116">
    <property type="entry name" value="FN3_sf"/>
</dbReference>
<dbReference type="InterPro" id="IPR052672">
    <property type="entry name" value="Type1_Cytokine_Rcpt_Type2"/>
</dbReference>
<keyword evidence="9 16" id="KW-0675">Receptor</keyword>
<keyword evidence="3 12" id="KW-0812">Transmembrane</keyword>
<feature type="region of interest" description="Disordered" evidence="11">
    <location>
        <begin position="948"/>
        <end position="974"/>
    </location>
</feature>
<keyword evidence="15" id="KW-1185">Reference proteome</keyword>
<feature type="transmembrane region" description="Helical" evidence="12">
    <location>
        <begin position="735"/>
        <end position="756"/>
    </location>
</feature>
<dbReference type="Pfam" id="PF25552">
    <property type="entry name" value="LIFR_D4"/>
    <property type="match status" value="1"/>
</dbReference>
<dbReference type="Pfam" id="PF21177">
    <property type="entry name" value="LIF-R_Ig-like"/>
    <property type="match status" value="1"/>
</dbReference>
<organism evidence="15 16">
    <name type="scientific">Ceratotherium simum simum</name>
    <name type="common">Southern white rhinoceros</name>
    <dbReference type="NCBI Taxonomy" id="73337"/>
    <lineage>
        <taxon>Eukaryota</taxon>
        <taxon>Metazoa</taxon>
        <taxon>Chordata</taxon>
        <taxon>Craniata</taxon>
        <taxon>Vertebrata</taxon>
        <taxon>Euteleostomi</taxon>
        <taxon>Mammalia</taxon>
        <taxon>Eutheria</taxon>
        <taxon>Laurasiatheria</taxon>
        <taxon>Perissodactyla</taxon>
        <taxon>Rhinocerotidae</taxon>
        <taxon>Ceratotherium</taxon>
    </lineage>
</organism>
<dbReference type="Proteomes" id="UP000694910">
    <property type="component" value="Unplaced"/>
</dbReference>